<dbReference type="SUPFAM" id="SSF52518">
    <property type="entry name" value="Thiamin diphosphate-binding fold (THDP-binding)"/>
    <property type="match status" value="1"/>
</dbReference>
<protein>
    <submittedName>
        <fullName evidence="5">Pyruvate dehydrogenase E1 component, beta subunit</fullName>
    </submittedName>
</protein>
<evidence type="ECO:0000313" key="5">
    <source>
        <dbReference type="EMBL" id="CAB1369873.1"/>
    </source>
</evidence>
<dbReference type="EMBL" id="LR778301">
    <property type="protein sequence ID" value="CAB1369873.1"/>
    <property type="molecule type" value="Genomic_DNA"/>
</dbReference>
<proteinExistence type="predicted"/>
<dbReference type="PANTHER" id="PTHR43257">
    <property type="entry name" value="PYRUVATE DEHYDROGENASE E1 COMPONENT BETA SUBUNIT"/>
    <property type="match status" value="1"/>
</dbReference>
<dbReference type="SMART" id="SM00861">
    <property type="entry name" value="Transket_pyr"/>
    <property type="match status" value="1"/>
</dbReference>
<gene>
    <name evidence="5" type="primary">pdhB</name>
    <name evidence="5" type="ORF">DENOEST_2708</name>
</gene>
<accession>A0A6S6XY97</accession>
<dbReference type="Pfam" id="PF02780">
    <property type="entry name" value="Transketolase_C"/>
    <property type="match status" value="1"/>
</dbReference>
<evidence type="ECO:0000259" key="4">
    <source>
        <dbReference type="SMART" id="SM00861"/>
    </source>
</evidence>
<dbReference type="InterPro" id="IPR005475">
    <property type="entry name" value="Transketolase-like_Pyr-bd"/>
</dbReference>
<dbReference type="InterPro" id="IPR029061">
    <property type="entry name" value="THDP-binding"/>
</dbReference>
<dbReference type="CDD" id="cd07036">
    <property type="entry name" value="TPP_PYR_E1-PDHc-beta_like"/>
    <property type="match status" value="1"/>
</dbReference>
<dbReference type="PANTHER" id="PTHR43257:SF2">
    <property type="entry name" value="PYRUVATE DEHYDROGENASE E1 COMPONENT SUBUNIT BETA"/>
    <property type="match status" value="1"/>
</dbReference>
<keyword evidence="2" id="KW-0560">Oxidoreductase</keyword>
<dbReference type="Proteomes" id="UP000515733">
    <property type="component" value="Chromosome"/>
</dbReference>
<keyword evidence="3" id="KW-0786">Thiamine pyrophosphate</keyword>
<dbReference type="OrthoDB" id="9780894at2"/>
<dbReference type="InterPro" id="IPR033248">
    <property type="entry name" value="Transketolase_C"/>
</dbReference>
<sequence length="323" mass="34919">MATTKLTYLNAISEAQKEEMARDPTVVLIGEDIALYTASGALGDLDAKRTWSTPISELGFTGMGVGAAITGLRPIVDLTIANFVYLASDQIINHAAKIRYMTGGRAKVPMVIRMSMWHNQSNAAHHSDRPYPMFMNVPGLKIIAPSCASDMKGMLKAAIRDDDPVLVFEDNDLWMKAEQVSTDVDFLVPLGKAAVRREGKDVTIVSVAGCILQTLPAAELLAKDGIEAEVIDVRSLAPLDTDTILASVAKTGRLVVVDYAHRTNSAASEIAAIVAEEAFDALKAPIQRVATPNVNIPFSPKLERPLYPNKEKVVAAVKRIINR</sequence>
<dbReference type="AlphaFoldDB" id="A0A6S6XY97"/>
<dbReference type="GO" id="GO:0016491">
    <property type="term" value="F:oxidoreductase activity"/>
    <property type="evidence" value="ECO:0007669"/>
    <property type="project" value="UniProtKB-KW"/>
</dbReference>
<dbReference type="Gene3D" id="3.40.50.970">
    <property type="match status" value="1"/>
</dbReference>
<name>A0A6S6XY97_9PROT</name>
<evidence type="ECO:0000256" key="3">
    <source>
        <dbReference type="ARBA" id="ARBA00023052"/>
    </source>
</evidence>
<dbReference type="Pfam" id="PF02779">
    <property type="entry name" value="Transket_pyr"/>
    <property type="match status" value="1"/>
</dbReference>
<feature type="domain" description="Transketolase-like pyrimidine-binding" evidence="4">
    <location>
        <begin position="6"/>
        <end position="175"/>
    </location>
</feature>
<dbReference type="KEGG" id="doe:DENOEST_2708"/>
<dbReference type="FunFam" id="3.40.50.920:FF:000001">
    <property type="entry name" value="Pyruvate dehydrogenase E1 beta subunit"/>
    <property type="match status" value="1"/>
</dbReference>
<dbReference type="Gene3D" id="3.40.50.920">
    <property type="match status" value="1"/>
</dbReference>
<evidence type="ECO:0000313" key="6">
    <source>
        <dbReference type="Proteomes" id="UP000515733"/>
    </source>
</evidence>
<comment type="cofactor">
    <cofactor evidence="1">
        <name>thiamine diphosphate</name>
        <dbReference type="ChEBI" id="CHEBI:58937"/>
    </cofactor>
</comment>
<keyword evidence="6" id="KW-1185">Reference proteome</keyword>
<organism evidence="5 6">
    <name type="scientific">Denitratisoma oestradiolicum</name>
    <dbReference type="NCBI Taxonomy" id="311182"/>
    <lineage>
        <taxon>Bacteria</taxon>
        <taxon>Pseudomonadati</taxon>
        <taxon>Pseudomonadota</taxon>
        <taxon>Betaproteobacteria</taxon>
        <taxon>Nitrosomonadales</taxon>
        <taxon>Sterolibacteriaceae</taxon>
        <taxon>Denitratisoma</taxon>
    </lineage>
</organism>
<dbReference type="InterPro" id="IPR009014">
    <property type="entry name" value="Transketo_C/PFOR_II"/>
</dbReference>
<evidence type="ECO:0000256" key="1">
    <source>
        <dbReference type="ARBA" id="ARBA00001964"/>
    </source>
</evidence>
<evidence type="ECO:0000256" key="2">
    <source>
        <dbReference type="ARBA" id="ARBA00023002"/>
    </source>
</evidence>
<dbReference type="SUPFAM" id="SSF52922">
    <property type="entry name" value="TK C-terminal domain-like"/>
    <property type="match status" value="1"/>
</dbReference>
<reference evidence="5 6" key="1">
    <citation type="submission" date="2020-03" db="EMBL/GenBank/DDBJ databases">
        <authorList>
            <consortium name="Genoscope - CEA"/>
            <person name="William W."/>
        </authorList>
    </citation>
    <scope>NUCLEOTIDE SEQUENCE [LARGE SCALE GENOMIC DNA]</scope>
    <source>
        <strain evidence="6">DSM 16959</strain>
    </source>
</reference>
<keyword evidence="5" id="KW-0670">Pyruvate</keyword>
<dbReference type="RefSeq" id="WP_145772263.1">
    <property type="nucleotide sequence ID" value="NZ_LR778301.1"/>
</dbReference>